<evidence type="ECO:0000313" key="2">
    <source>
        <dbReference type="Proteomes" id="UP000073492"/>
    </source>
</evidence>
<dbReference type="OrthoDB" id="10003767at2759"/>
<accession>A0A139GYE8</accession>
<dbReference type="InterPro" id="IPR016181">
    <property type="entry name" value="Acyl_CoA_acyltransferase"/>
</dbReference>
<organism evidence="1 2">
    <name type="scientific">Pseudocercospora musae</name>
    <dbReference type="NCBI Taxonomy" id="113226"/>
    <lineage>
        <taxon>Eukaryota</taxon>
        <taxon>Fungi</taxon>
        <taxon>Dikarya</taxon>
        <taxon>Ascomycota</taxon>
        <taxon>Pezizomycotina</taxon>
        <taxon>Dothideomycetes</taxon>
        <taxon>Dothideomycetidae</taxon>
        <taxon>Mycosphaerellales</taxon>
        <taxon>Mycosphaerellaceae</taxon>
        <taxon>Pseudocercospora</taxon>
    </lineage>
</organism>
<dbReference type="Proteomes" id="UP000073492">
    <property type="component" value="Unassembled WGS sequence"/>
</dbReference>
<dbReference type="EMBL" id="LFZO01000909">
    <property type="protein sequence ID" value="KXS95158.1"/>
    <property type="molecule type" value="Genomic_DNA"/>
</dbReference>
<evidence type="ECO:0000313" key="1">
    <source>
        <dbReference type="EMBL" id="KXS95158.1"/>
    </source>
</evidence>
<dbReference type="SUPFAM" id="SSF55729">
    <property type="entry name" value="Acyl-CoA N-acyltransferases (Nat)"/>
    <property type="match status" value="1"/>
</dbReference>
<name>A0A139GYE8_9PEZI</name>
<sequence>MSLVTATEVDLPSLSTIVQRSFHKTNTYFRTTFPDTPLMRKWFKDLFQDAIQDPEYQLLVVREEYLDSSTVQGIILLNRGSEHAAVFKRHPPTSDHDSERYQAMLESEKSNTYTAEQPVNPHFGIELLGVSDEAKGRGIANDEGMEIFVTANVGVRTFYEREGFVTERSIVLDGEDGYGQVRMIYRGR</sequence>
<proteinExistence type="predicted"/>
<keyword evidence="2" id="KW-1185">Reference proteome</keyword>
<dbReference type="AlphaFoldDB" id="A0A139GYE8"/>
<comment type="caution">
    <text evidence="1">The sequence shown here is derived from an EMBL/GenBank/DDBJ whole genome shotgun (WGS) entry which is preliminary data.</text>
</comment>
<evidence type="ECO:0008006" key="3">
    <source>
        <dbReference type="Google" id="ProtNLM"/>
    </source>
</evidence>
<dbReference type="Gene3D" id="3.40.630.30">
    <property type="match status" value="1"/>
</dbReference>
<reference evidence="1 2" key="1">
    <citation type="submission" date="2015-07" db="EMBL/GenBank/DDBJ databases">
        <title>Comparative genomics of the Sigatoka disease complex on banana suggests a link between parallel evolutionary changes in Pseudocercospora fijiensis and Pseudocercospora eumusae and increased virulence on the banana host.</title>
        <authorList>
            <person name="Chang T.-C."/>
            <person name="Salvucci A."/>
            <person name="Crous P.W."/>
            <person name="Stergiopoulos I."/>
        </authorList>
    </citation>
    <scope>NUCLEOTIDE SEQUENCE [LARGE SCALE GENOMIC DNA]</scope>
    <source>
        <strain evidence="1 2">CBS 116634</strain>
    </source>
</reference>
<protein>
    <recommendedName>
        <fullName evidence="3">N-acetyltransferase domain-containing protein</fullName>
    </recommendedName>
</protein>
<gene>
    <name evidence="1" type="ORF">AC579_405</name>
</gene>